<accession>A0A810N4G2</accession>
<proteinExistence type="predicted"/>
<name>A0A810N4G2_9ACTN</name>
<protein>
    <submittedName>
        <fullName evidence="1">Uncharacterized protein</fullName>
    </submittedName>
</protein>
<organism evidence="1 2">
    <name type="scientific">Polymorphospora rubra</name>
    <dbReference type="NCBI Taxonomy" id="338584"/>
    <lineage>
        <taxon>Bacteria</taxon>
        <taxon>Bacillati</taxon>
        <taxon>Actinomycetota</taxon>
        <taxon>Actinomycetes</taxon>
        <taxon>Micromonosporales</taxon>
        <taxon>Micromonosporaceae</taxon>
        <taxon>Polymorphospora</taxon>
    </lineage>
</organism>
<dbReference type="RefSeq" id="WP_212826858.1">
    <property type="nucleotide sequence ID" value="NZ_AP023359.1"/>
</dbReference>
<evidence type="ECO:0000313" key="2">
    <source>
        <dbReference type="Proteomes" id="UP000680866"/>
    </source>
</evidence>
<sequence length="101" mass="10522">MLRELDAWDGTTRPLDPSWLSGPVSGLAAADQPAGRLAMLVAFAAYRVDQPTVDAFRRTGATDADLVGLCAWAALAASRQIGARLAGPRDGAESPGEPAHH</sequence>
<evidence type="ECO:0000313" key="1">
    <source>
        <dbReference type="EMBL" id="BCJ66628.1"/>
    </source>
</evidence>
<dbReference type="KEGG" id="pry:Prubr_36490"/>
<dbReference type="Proteomes" id="UP000680866">
    <property type="component" value="Chromosome"/>
</dbReference>
<dbReference type="EMBL" id="AP023359">
    <property type="protein sequence ID" value="BCJ66628.1"/>
    <property type="molecule type" value="Genomic_DNA"/>
</dbReference>
<dbReference type="AlphaFoldDB" id="A0A810N4G2"/>
<reference evidence="1" key="1">
    <citation type="submission" date="2020-08" db="EMBL/GenBank/DDBJ databases">
        <title>Whole genome shotgun sequence of Polymorphospora rubra NBRC 101157.</title>
        <authorList>
            <person name="Komaki H."/>
            <person name="Tamura T."/>
        </authorList>
    </citation>
    <scope>NUCLEOTIDE SEQUENCE</scope>
    <source>
        <strain evidence="1">NBRC 101157</strain>
    </source>
</reference>
<gene>
    <name evidence="1" type="ORF">Prubr_36490</name>
</gene>
<keyword evidence="2" id="KW-1185">Reference proteome</keyword>